<evidence type="ECO:0000256" key="2">
    <source>
        <dbReference type="SAM" id="Coils"/>
    </source>
</evidence>
<dbReference type="InterPro" id="IPR011992">
    <property type="entry name" value="EF-hand-dom_pair"/>
</dbReference>
<comment type="caution">
    <text evidence="4">The sequence shown here is derived from an EMBL/GenBank/DDBJ whole genome shotgun (WGS) entry which is preliminary data.</text>
</comment>
<dbReference type="EMBL" id="VSWD01000008">
    <property type="protein sequence ID" value="KAK3095236.1"/>
    <property type="molecule type" value="Genomic_DNA"/>
</dbReference>
<evidence type="ECO:0000313" key="4">
    <source>
        <dbReference type="EMBL" id="KAK3095236.1"/>
    </source>
</evidence>
<sequence>MEFNVTGPERQDRYHRLLFNRDNLKFLRQAINELLDIFHSVLENDFEYGSYFSHIDILNRLDEVELNHWSDIRKRFIEDDFHGYKNENFTDDEMKDPAKLMLDFINHLCKMKEAISIKIEQKHQELIQAEEKVEEYREKSQDVYQSMIEERQKTSQKLLEAARMQAKLDYTQSLLDEKSEKIAELQRCSTASLWEKEKEKILKDANDNIDDKMKLQKMKHEMTGTCRAPEDVDKLKREIYMKDKDISHLECELYEQQKLFVGMLAGLRTDINILSEKFYDEKSMQRDPQFVTLVKAAEKVFNGASEGNLKQTKMLLPPHYTFHDKDVNLKRVRRLSRVSELPKLIPPIEEVQNRTTISNGNDRLQSSLPVVAENPVIIDPKTGTLNGIIYLKYFSHMSRKFVLDHWTKFKDFDRNGDLSLDLEEVIILLKDLHCDYTVDQIEEAMSEVDRDNNHCLDFYEYLLVVEKINRKTGNAKLFKQGLSKQKNSEVSKTCVLQ</sequence>
<evidence type="ECO:0000313" key="5">
    <source>
        <dbReference type="Proteomes" id="UP001186944"/>
    </source>
</evidence>
<dbReference type="Gene3D" id="1.10.238.10">
    <property type="entry name" value="EF-hand"/>
    <property type="match status" value="1"/>
</dbReference>
<keyword evidence="5" id="KW-1185">Reference proteome</keyword>
<proteinExistence type="predicted"/>
<organism evidence="4 5">
    <name type="scientific">Pinctada imbricata</name>
    <name type="common">Atlantic pearl-oyster</name>
    <name type="synonym">Pinctada martensii</name>
    <dbReference type="NCBI Taxonomy" id="66713"/>
    <lineage>
        <taxon>Eukaryota</taxon>
        <taxon>Metazoa</taxon>
        <taxon>Spiralia</taxon>
        <taxon>Lophotrochozoa</taxon>
        <taxon>Mollusca</taxon>
        <taxon>Bivalvia</taxon>
        <taxon>Autobranchia</taxon>
        <taxon>Pteriomorphia</taxon>
        <taxon>Pterioida</taxon>
        <taxon>Pterioidea</taxon>
        <taxon>Pteriidae</taxon>
        <taxon>Pinctada</taxon>
    </lineage>
</organism>
<dbReference type="AlphaFoldDB" id="A0AA89BUL0"/>
<dbReference type="CDD" id="cd00051">
    <property type="entry name" value="EFh"/>
    <property type="match status" value="1"/>
</dbReference>
<dbReference type="SMART" id="SM00054">
    <property type="entry name" value="EFh"/>
    <property type="match status" value="2"/>
</dbReference>
<feature type="coiled-coil region" evidence="2">
    <location>
        <begin position="112"/>
        <end position="146"/>
    </location>
</feature>
<gene>
    <name evidence="4" type="ORF">FSP39_011993</name>
</gene>
<dbReference type="GO" id="GO:0005509">
    <property type="term" value="F:calcium ion binding"/>
    <property type="evidence" value="ECO:0007669"/>
    <property type="project" value="InterPro"/>
</dbReference>
<evidence type="ECO:0000256" key="1">
    <source>
        <dbReference type="ARBA" id="ARBA00022837"/>
    </source>
</evidence>
<feature type="domain" description="EF-hand" evidence="3">
    <location>
        <begin position="409"/>
        <end position="435"/>
    </location>
</feature>
<dbReference type="PROSITE" id="PS00018">
    <property type="entry name" value="EF_HAND_1"/>
    <property type="match status" value="1"/>
</dbReference>
<protein>
    <recommendedName>
        <fullName evidence="3">EF-hand domain-containing protein</fullName>
    </recommendedName>
</protein>
<dbReference type="Pfam" id="PF13499">
    <property type="entry name" value="EF-hand_7"/>
    <property type="match status" value="1"/>
</dbReference>
<reference evidence="4" key="1">
    <citation type="submission" date="2019-08" db="EMBL/GenBank/DDBJ databases">
        <title>The improved chromosome-level genome for the pearl oyster Pinctada fucata martensii using PacBio sequencing and Hi-C.</title>
        <authorList>
            <person name="Zheng Z."/>
        </authorList>
    </citation>
    <scope>NUCLEOTIDE SEQUENCE</scope>
    <source>
        <strain evidence="4">ZZ-2019</strain>
        <tissue evidence="4">Adductor muscle</tissue>
    </source>
</reference>
<dbReference type="PROSITE" id="PS50222">
    <property type="entry name" value="EF_HAND_2"/>
    <property type="match status" value="2"/>
</dbReference>
<dbReference type="SUPFAM" id="SSF47473">
    <property type="entry name" value="EF-hand"/>
    <property type="match status" value="1"/>
</dbReference>
<accession>A0AA89BUL0</accession>
<dbReference type="InterPro" id="IPR002048">
    <property type="entry name" value="EF_hand_dom"/>
</dbReference>
<keyword evidence="2" id="KW-0175">Coiled coil</keyword>
<evidence type="ECO:0000259" key="3">
    <source>
        <dbReference type="PROSITE" id="PS50222"/>
    </source>
</evidence>
<keyword evidence="1" id="KW-0106">Calcium</keyword>
<dbReference type="Proteomes" id="UP001186944">
    <property type="component" value="Unassembled WGS sequence"/>
</dbReference>
<feature type="domain" description="EF-hand" evidence="3">
    <location>
        <begin position="436"/>
        <end position="471"/>
    </location>
</feature>
<dbReference type="InterPro" id="IPR018247">
    <property type="entry name" value="EF_Hand_1_Ca_BS"/>
</dbReference>
<name>A0AA89BUL0_PINIB</name>